<evidence type="ECO:0000256" key="2">
    <source>
        <dbReference type="SAM" id="MobiDB-lite"/>
    </source>
</evidence>
<dbReference type="PROSITE" id="PS50222">
    <property type="entry name" value="EF_HAND_2"/>
    <property type="match status" value="2"/>
</dbReference>
<keyword evidence="3" id="KW-0472">Membrane</keyword>
<evidence type="ECO:0000313" key="6">
    <source>
        <dbReference type="Proteomes" id="UP001346149"/>
    </source>
</evidence>
<keyword evidence="3" id="KW-1133">Transmembrane helix</keyword>
<gene>
    <name evidence="5" type="ORF">SAY86_030101</name>
</gene>
<feature type="transmembrane region" description="Helical" evidence="3">
    <location>
        <begin position="158"/>
        <end position="182"/>
    </location>
</feature>
<evidence type="ECO:0000256" key="1">
    <source>
        <dbReference type="ARBA" id="ARBA00022837"/>
    </source>
</evidence>
<dbReference type="InterPro" id="IPR018247">
    <property type="entry name" value="EF_Hand_1_Ca_BS"/>
</dbReference>
<dbReference type="InterPro" id="IPR040283">
    <property type="entry name" value="DDB_G0292058-like"/>
</dbReference>
<dbReference type="Gene3D" id="1.10.238.10">
    <property type="entry name" value="EF-hand"/>
    <property type="match status" value="2"/>
</dbReference>
<keyword evidence="3" id="KW-0812">Transmembrane</keyword>
<comment type="caution">
    <text evidence="5">The sequence shown here is derived from an EMBL/GenBank/DDBJ whole genome shotgun (WGS) entry which is preliminary data.</text>
</comment>
<dbReference type="GO" id="GO:0005886">
    <property type="term" value="C:plasma membrane"/>
    <property type="evidence" value="ECO:0007669"/>
    <property type="project" value="TreeGrafter"/>
</dbReference>
<organism evidence="5 6">
    <name type="scientific">Trapa natans</name>
    <name type="common">Water chestnut</name>
    <dbReference type="NCBI Taxonomy" id="22666"/>
    <lineage>
        <taxon>Eukaryota</taxon>
        <taxon>Viridiplantae</taxon>
        <taxon>Streptophyta</taxon>
        <taxon>Embryophyta</taxon>
        <taxon>Tracheophyta</taxon>
        <taxon>Spermatophyta</taxon>
        <taxon>Magnoliopsida</taxon>
        <taxon>eudicotyledons</taxon>
        <taxon>Gunneridae</taxon>
        <taxon>Pentapetalae</taxon>
        <taxon>rosids</taxon>
        <taxon>malvids</taxon>
        <taxon>Myrtales</taxon>
        <taxon>Lythraceae</taxon>
        <taxon>Trapa</taxon>
    </lineage>
</organism>
<evidence type="ECO:0000313" key="5">
    <source>
        <dbReference type="EMBL" id="KAK4797775.1"/>
    </source>
</evidence>
<feature type="region of interest" description="Disordered" evidence="2">
    <location>
        <begin position="577"/>
        <end position="596"/>
    </location>
</feature>
<dbReference type="GO" id="GO:0005509">
    <property type="term" value="F:calcium ion binding"/>
    <property type="evidence" value="ECO:0007669"/>
    <property type="project" value="InterPro"/>
</dbReference>
<dbReference type="Pfam" id="PF13833">
    <property type="entry name" value="EF-hand_8"/>
    <property type="match status" value="1"/>
</dbReference>
<feature type="transmembrane region" description="Helical" evidence="3">
    <location>
        <begin position="665"/>
        <end position="683"/>
    </location>
</feature>
<dbReference type="Pfam" id="PF00036">
    <property type="entry name" value="EF-hand_1"/>
    <property type="match status" value="1"/>
</dbReference>
<evidence type="ECO:0000256" key="3">
    <source>
        <dbReference type="SAM" id="Phobius"/>
    </source>
</evidence>
<name>A0AAN7M2B6_TRANT</name>
<dbReference type="PANTHER" id="PTHR31414:SF13">
    <property type="entry name" value="TRANSMEMBRANE PROTEIN"/>
    <property type="match status" value="1"/>
</dbReference>
<feature type="transmembrane region" description="Helical" evidence="3">
    <location>
        <begin position="308"/>
        <end position="327"/>
    </location>
</feature>
<dbReference type="Pfam" id="PF13202">
    <property type="entry name" value="EF-hand_5"/>
    <property type="match status" value="1"/>
</dbReference>
<dbReference type="SUPFAM" id="SSF47473">
    <property type="entry name" value="EF-hand"/>
    <property type="match status" value="2"/>
</dbReference>
<proteinExistence type="predicted"/>
<feature type="transmembrane region" description="Helical" evidence="3">
    <location>
        <begin position="334"/>
        <end position="360"/>
    </location>
</feature>
<feature type="transmembrane region" description="Helical" evidence="3">
    <location>
        <begin position="12"/>
        <end position="30"/>
    </location>
</feature>
<dbReference type="InterPro" id="IPR002048">
    <property type="entry name" value="EF_hand_dom"/>
</dbReference>
<dbReference type="EMBL" id="JAXQNO010000005">
    <property type="protein sequence ID" value="KAK4797775.1"/>
    <property type="molecule type" value="Genomic_DNA"/>
</dbReference>
<feature type="transmembrane region" description="Helical" evidence="3">
    <location>
        <begin position="194"/>
        <end position="218"/>
    </location>
</feature>
<protein>
    <recommendedName>
        <fullName evidence="4">EF-hand domain-containing protein</fullName>
    </recommendedName>
</protein>
<dbReference type="CDD" id="cd15900">
    <property type="entry name" value="EFh_MICU"/>
    <property type="match status" value="1"/>
</dbReference>
<dbReference type="Proteomes" id="UP001346149">
    <property type="component" value="Unassembled WGS sequence"/>
</dbReference>
<feature type="transmembrane region" description="Helical" evidence="3">
    <location>
        <begin position="42"/>
        <end position="66"/>
    </location>
</feature>
<dbReference type="InterPro" id="IPR011992">
    <property type="entry name" value="EF-hand-dom_pair"/>
</dbReference>
<dbReference type="GO" id="GO:0009506">
    <property type="term" value="C:plasmodesma"/>
    <property type="evidence" value="ECO:0007669"/>
    <property type="project" value="TreeGrafter"/>
</dbReference>
<evidence type="ECO:0000259" key="4">
    <source>
        <dbReference type="PROSITE" id="PS50222"/>
    </source>
</evidence>
<reference evidence="5 6" key="1">
    <citation type="journal article" date="2023" name="Hortic Res">
        <title>Pangenome of water caltrop reveals structural variations and asymmetric subgenome divergence after allopolyploidization.</title>
        <authorList>
            <person name="Zhang X."/>
            <person name="Chen Y."/>
            <person name="Wang L."/>
            <person name="Yuan Y."/>
            <person name="Fang M."/>
            <person name="Shi L."/>
            <person name="Lu R."/>
            <person name="Comes H.P."/>
            <person name="Ma Y."/>
            <person name="Chen Y."/>
            <person name="Huang G."/>
            <person name="Zhou Y."/>
            <person name="Zheng Z."/>
            <person name="Qiu Y."/>
        </authorList>
    </citation>
    <scope>NUCLEOTIDE SEQUENCE [LARGE SCALE GENOMIC DNA]</scope>
    <source>
        <strain evidence="5">F231</strain>
    </source>
</reference>
<dbReference type="CDD" id="cd00051">
    <property type="entry name" value="EFh"/>
    <property type="match status" value="1"/>
</dbReference>
<feature type="domain" description="EF-hand" evidence="4">
    <location>
        <begin position="841"/>
        <end position="876"/>
    </location>
</feature>
<dbReference type="PANTHER" id="PTHR31414">
    <property type="entry name" value="TRANSMEMBRANE PROTEIN DDB_G0292058"/>
    <property type="match status" value="1"/>
</dbReference>
<feature type="transmembrane region" description="Helical" evidence="3">
    <location>
        <begin position="546"/>
        <end position="569"/>
    </location>
</feature>
<dbReference type="SMART" id="SM00054">
    <property type="entry name" value="EFh"/>
    <property type="match status" value="3"/>
</dbReference>
<keyword evidence="1" id="KW-0106">Calcium</keyword>
<dbReference type="AlphaFoldDB" id="A0AAN7M2B6"/>
<dbReference type="PROSITE" id="PS00018">
    <property type="entry name" value="EF_HAND_1"/>
    <property type="match status" value="2"/>
</dbReference>
<sequence>MCSSYCLLHTLQAPTFSFFFFFFSYSLCAVQGRVPTFHLCVVIYLTMRVSALASLFYLLGSAVLAFSEVPPGSSFPPFQAPSTLGLENKGKLGLNLHRAQEYFGEGPISEPIDNSLLVLAAQRTYRKDPLKGFDRYASGWNIRERHYWASVGFSAAPLFAAAAIWFVGFGVFLLVSAVCYFCRKIEEPKEHSRAAYLISLVLLVVFAITTIIGCVILYSGQERFHGSTSRALEYLVTQADSTVGKLRQVSDFIAAAKQIGVDQVFVPPNVQADIDQVGAKLTSSAGEVGTRTVESSDDIRDLLSSVRTALIVTALVMLLLTFLGIAFSLFQMRVLVCILVVAGWILVAGTFILSGTFLILHNAAGDTCVAIEEWVESPSAHTAIDQILPCVDTATIQETLARSKEVTYQLVEVVNQVITNVSNINFSPNFPSMYFNQSGPLIPVLCNPFHPDSTDRACSTGEVDLSNATQVWRSFVCQVSATGICASTGRLTPAFYGQMSAAVNVSYGLYNYSPDLAHLQDCSFARQAFTGIYNDHCPGMRKYSKWIYTGLVVVSAAAMLSVILWIIFAREQNSRHSPKKQSIDEASDGAPQERKYQERNFGDKTMRALSSFNRSQPSALILRFPLYHVSTLSSPAPSSSQLPRFNAAASSACDLRQGDGASTSLLQLISGVFLGSGLGLLFWHSKPDSTLPSVSFADWSTRPDAENAVEDGRSSSLSRKLALPQYSPKFLFADTYRRKVFFKYEKRIRLRSPPEKVFEYFASFRTQEGELLMQPADLMRAVVPVFPPSESNLVRDGYLAGERNPGDLRCEPSKFFMLFDVNNDGLVSFKEYIFFVTLLSIPESSFSVAFKMFDRDNSGEIDKEEFKKVMSLMRAHNRQGSLHRDGIRPGVKVHGSVEDGGLVEYFFGEDGKSRLHHDKFVQFMRDLHEEMLNLEFAHYDYKAQGTISAKDFALSMVASADMSHLSRLLDRVDDLDNEKHLRDMRISLKEFKKFAELRKRLRPFSLALFSYGEVNGLLTKRDFQRAASNVCGISLTDNVVEVIFHIFDTNGDGNLSADEFVRVLHKRERDIGHPLGEGLMGLLSCCYNCGNKWSWIFQ</sequence>
<feature type="domain" description="EF-hand" evidence="4">
    <location>
        <begin position="1035"/>
        <end position="1070"/>
    </location>
</feature>
<keyword evidence="6" id="KW-1185">Reference proteome</keyword>
<accession>A0AAN7M2B6</accession>